<gene>
    <name evidence="9" type="primary">trpA</name>
    <name evidence="11" type="ORF">FEI13_12075</name>
</gene>
<name>A0A5R8MFK4_9GAMM</name>
<dbReference type="UniPathway" id="UPA00035">
    <property type="reaction ID" value="UER00044"/>
</dbReference>
<evidence type="ECO:0000256" key="6">
    <source>
        <dbReference type="ARBA" id="ARBA00023141"/>
    </source>
</evidence>
<feature type="active site" description="Proton acceptor" evidence="9">
    <location>
        <position position="53"/>
    </location>
</feature>
<accession>A0A5R8MFK4</accession>
<dbReference type="EMBL" id="VBUI01000017">
    <property type="protein sequence ID" value="TLF49175.1"/>
    <property type="molecule type" value="Genomic_DNA"/>
</dbReference>
<dbReference type="GO" id="GO:0005829">
    <property type="term" value="C:cytosol"/>
    <property type="evidence" value="ECO:0007669"/>
    <property type="project" value="TreeGrafter"/>
</dbReference>
<evidence type="ECO:0000256" key="10">
    <source>
        <dbReference type="RuleBase" id="RU003662"/>
    </source>
</evidence>
<comment type="subunit">
    <text evidence="3 9">Tetramer of two alpha and two beta chains.</text>
</comment>
<dbReference type="Proteomes" id="UP000306973">
    <property type="component" value="Unassembled WGS sequence"/>
</dbReference>
<comment type="similarity">
    <text evidence="9 10">Belongs to the TrpA family.</text>
</comment>
<evidence type="ECO:0000256" key="8">
    <source>
        <dbReference type="ARBA" id="ARBA00049047"/>
    </source>
</evidence>
<proteinExistence type="inferred from homology"/>
<dbReference type="RefSeq" id="WP_138181774.1">
    <property type="nucleotide sequence ID" value="NZ_VBUI01000017.1"/>
</dbReference>
<keyword evidence="5 9" id="KW-0822">Tryptophan biosynthesis</keyword>
<evidence type="ECO:0000256" key="3">
    <source>
        <dbReference type="ARBA" id="ARBA00011270"/>
    </source>
</evidence>
<dbReference type="InterPro" id="IPR002028">
    <property type="entry name" value="Trp_synthase_suA"/>
</dbReference>
<evidence type="ECO:0000256" key="4">
    <source>
        <dbReference type="ARBA" id="ARBA00022605"/>
    </source>
</evidence>
<evidence type="ECO:0000256" key="9">
    <source>
        <dbReference type="HAMAP-Rule" id="MF_00131"/>
    </source>
</evidence>
<evidence type="ECO:0000313" key="12">
    <source>
        <dbReference type="Proteomes" id="UP000306973"/>
    </source>
</evidence>
<comment type="function">
    <text evidence="1 9">The alpha subunit is responsible for the aldol cleavage of indoleglycerol phosphate to indole and glyceraldehyde 3-phosphate.</text>
</comment>
<keyword evidence="7 9" id="KW-0456">Lyase</keyword>
<evidence type="ECO:0000256" key="5">
    <source>
        <dbReference type="ARBA" id="ARBA00022822"/>
    </source>
</evidence>
<dbReference type="OrthoDB" id="9804578at2"/>
<dbReference type="EC" id="4.2.1.20" evidence="9"/>
<dbReference type="SUPFAM" id="SSF51366">
    <property type="entry name" value="Ribulose-phoshate binding barrel"/>
    <property type="match status" value="1"/>
</dbReference>
<evidence type="ECO:0000256" key="2">
    <source>
        <dbReference type="ARBA" id="ARBA00004733"/>
    </source>
</evidence>
<dbReference type="CDD" id="cd04724">
    <property type="entry name" value="Tryptophan_synthase_alpha"/>
    <property type="match status" value="1"/>
</dbReference>
<dbReference type="NCBIfam" id="TIGR00262">
    <property type="entry name" value="trpA"/>
    <property type="match status" value="1"/>
</dbReference>
<dbReference type="AlphaFoldDB" id="A0A5R8MFK4"/>
<organism evidence="11 12">
    <name type="scientific">Halomonas urmiana</name>
    <dbReference type="NCBI Taxonomy" id="490901"/>
    <lineage>
        <taxon>Bacteria</taxon>
        <taxon>Pseudomonadati</taxon>
        <taxon>Pseudomonadota</taxon>
        <taxon>Gammaproteobacteria</taxon>
        <taxon>Oceanospirillales</taxon>
        <taxon>Halomonadaceae</taxon>
        <taxon>Halomonas</taxon>
    </lineage>
</organism>
<dbReference type="GO" id="GO:0004834">
    <property type="term" value="F:tryptophan synthase activity"/>
    <property type="evidence" value="ECO:0007669"/>
    <property type="project" value="UniProtKB-UniRule"/>
</dbReference>
<sequence length="279" mass="29757">MTQRHDRISRRFNELKAADRAGLVTFISAGDPDYDTSLETLLALPEAGADVIELGMPFTDPMADGPSIQAATLRALKGGQDMRKTLSMVRTLRERDDATPVVLMGYYNPIYCMGVEAFLAEAAEAGVDGLIVVDLPPEHDAELCLPTRAHGLDFIRLATPTTDAKRLPLVLQNTSGFLYYVSSTGVTGAAAPSAERVAQEVEAIRTHTALPIGVGFGIRTPEQAECIARFADAVVVGSALTDSVARAESPAEASRSVLELTRSLSAAVRRARETASLEA</sequence>
<dbReference type="InterPro" id="IPR013785">
    <property type="entry name" value="Aldolase_TIM"/>
</dbReference>
<feature type="active site" description="Proton acceptor" evidence="9">
    <location>
        <position position="64"/>
    </location>
</feature>
<dbReference type="PANTHER" id="PTHR43406">
    <property type="entry name" value="TRYPTOPHAN SYNTHASE, ALPHA CHAIN"/>
    <property type="match status" value="1"/>
</dbReference>
<dbReference type="Pfam" id="PF00290">
    <property type="entry name" value="Trp_syntA"/>
    <property type="match status" value="1"/>
</dbReference>
<dbReference type="HAMAP" id="MF_00131">
    <property type="entry name" value="Trp_synth_alpha"/>
    <property type="match status" value="1"/>
</dbReference>
<dbReference type="Gene3D" id="3.20.20.70">
    <property type="entry name" value="Aldolase class I"/>
    <property type="match status" value="1"/>
</dbReference>
<evidence type="ECO:0000256" key="1">
    <source>
        <dbReference type="ARBA" id="ARBA00003365"/>
    </source>
</evidence>
<dbReference type="InterPro" id="IPR011060">
    <property type="entry name" value="RibuloseP-bd_barrel"/>
</dbReference>
<comment type="catalytic activity">
    <reaction evidence="8 9">
        <text>(1S,2R)-1-C-(indol-3-yl)glycerol 3-phosphate + L-serine = D-glyceraldehyde 3-phosphate + L-tryptophan + H2O</text>
        <dbReference type="Rhea" id="RHEA:10532"/>
        <dbReference type="ChEBI" id="CHEBI:15377"/>
        <dbReference type="ChEBI" id="CHEBI:33384"/>
        <dbReference type="ChEBI" id="CHEBI:57912"/>
        <dbReference type="ChEBI" id="CHEBI:58866"/>
        <dbReference type="ChEBI" id="CHEBI:59776"/>
        <dbReference type="EC" id="4.2.1.20"/>
    </reaction>
</comment>
<keyword evidence="12" id="KW-1185">Reference proteome</keyword>
<dbReference type="InterPro" id="IPR018204">
    <property type="entry name" value="Trp_synthase_alpha_AS"/>
</dbReference>
<evidence type="ECO:0000256" key="7">
    <source>
        <dbReference type="ARBA" id="ARBA00023239"/>
    </source>
</evidence>
<dbReference type="FunFam" id="3.20.20.70:FF:000037">
    <property type="entry name" value="Tryptophan synthase alpha chain"/>
    <property type="match status" value="1"/>
</dbReference>
<reference evidence="11 12" key="1">
    <citation type="journal article" date="2007" name="Int. J. Syst. Evol. Microbiol.">
        <title>Halomonas saccharevitans sp. nov., Halomonas arcis sp. nov. and Halomonas subterranea sp. nov., halophilic bacteria isolated from hypersaline environments of China.</title>
        <authorList>
            <person name="Xu X.W."/>
            <person name="Wu Y.H."/>
            <person name="Zhou Z."/>
            <person name="Wang C.S."/>
            <person name="Zhou Y.G."/>
            <person name="Zhang H.B."/>
            <person name="Wang Y."/>
            <person name="Wu M."/>
        </authorList>
    </citation>
    <scope>NUCLEOTIDE SEQUENCE [LARGE SCALE GENOMIC DNA]</scope>
    <source>
        <strain evidence="11 12">TBZ3</strain>
    </source>
</reference>
<comment type="caution">
    <text evidence="11">The sequence shown here is derived from an EMBL/GenBank/DDBJ whole genome shotgun (WGS) entry which is preliminary data.</text>
</comment>
<dbReference type="PROSITE" id="PS00167">
    <property type="entry name" value="TRP_SYNTHASE_ALPHA"/>
    <property type="match status" value="1"/>
</dbReference>
<protein>
    <recommendedName>
        <fullName evidence="9">Tryptophan synthase alpha chain</fullName>
        <ecNumber evidence="9">4.2.1.20</ecNumber>
    </recommendedName>
</protein>
<keyword evidence="6 9" id="KW-0057">Aromatic amino acid biosynthesis</keyword>
<dbReference type="PANTHER" id="PTHR43406:SF1">
    <property type="entry name" value="TRYPTOPHAN SYNTHASE ALPHA CHAIN, CHLOROPLASTIC"/>
    <property type="match status" value="1"/>
</dbReference>
<evidence type="ECO:0000313" key="11">
    <source>
        <dbReference type="EMBL" id="TLF49175.1"/>
    </source>
</evidence>
<comment type="pathway">
    <text evidence="2 9">Amino-acid biosynthesis; L-tryptophan biosynthesis; L-tryptophan from chorismate: step 5/5.</text>
</comment>
<keyword evidence="4 9" id="KW-0028">Amino-acid biosynthesis</keyword>